<evidence type="ECO:0000313" key="1">
    <source>
        <dbReference type="EMBL" id="CAG6465909.1"/>
    </source>
</evidence>
<dbReference type="AlphaFoldDB" id="A0A8D8AYB4"/>
<reference evidence="1" key="1">
    <citation type="submission" date="2021-05" db="EMBL/GenBank/DDBJ databases">
        <authorList>
            <person name="Alioto T."/>
            <person name="Alioto T."/>
            <person name="Gomez Garrido J."/>
        </authorList>
    </citation>
    <scope>NUCLEOTIDE SEQUENCE</scope>
</reference>
<accession>A0A8D8AYB4</accession>
<sequence length="171" mass="19421">MLVMHVIDGPRRVFISWYLEHLVLVELNPALGVVLQRDCAGLPDRCRRRTAQHLHDLGRSFLAQTLVLRRGRRPKRVLTFAVVGLFDQYRQQVVIQPKRKLRVGSGAVLGEAYRVVLVITAECRDGAAVQIVGVGKIVEVYRQVLLHVVYIAVAEQRAAHYVPIYNQKVHD</sequence>
<proteinExistence type="predicted"/>
<protein>
    <submittedName>
        <fullName evidence="1">(northern house mosquito) hypothetical protein</fullName>
    </submittedName>
</protein>
<organism evidence="1">
    <name type="scientific">Culex pipiens</name>
    <name type="common">House mosquito</name>
    <dbReference type="NCBI Taxonomy" id="7175"/>
    <lineage>
        <taxon>Eukaryota</taxon>
        <taxon>Metazoa</taxon>
        <taxon>Ecdysozoa</taxon>
        <taxon>Arthropoda</taxon>
        <taxon>Hexapoda</taxon>
        <taxon>Insecta</taxon>
        <taxon>Pterygota</taxon>
        <taxon>Neoptera</taxon>
        <taxon>Endopterygota</taxon>
        <taxon>Diptera</taxon>
        <taxon>Nematocera</taxon>
        <taxon>Culicoidea</taxon>
        <taxon>Culicidae</taxon>
        <taxon>Culicinae</taxon>
        <taxon>Culicini</taxon>
        <taxon>Culex</taxon>
        <taxon>Culex</taxon>
    </lineage>
</organism>
<dbReference type="EMBL" id="HBUE01054497">
    <property type="protein sequence ID" value="CAG6465909.1"/>
    <property type="molecule type" value="Transcribed_RNA"/>
</dbReference>
<name>A0A8D8AYB4_CULPI</name>